<dbReference type="EMBL" id="BAABDQ010000020">
    <property type="protein sequence ID" value="GAA3581916.1"/>
    <property type="molecule type" value="Genomic_DNA"/>
</dbReference>
<protein>
    <submittedName>
        <fullName evidence="1">Uncharacterized protein</fullName>
    </submittedName>
</protein>
<gene>
    <name evidence="1" type="ORF">GCM10022419_074320</name>
</gene>
<accession>A0ABP6YFD3</accession>
<proteinExistence type="predicted"/>
<evidence type="ECO:0000313" key="1">
    <source>
        <dbReference type="EMBL" id="GAA3581916.1"/>
    </source>
</evidence>
<comment type="caution">
    <text evidence="1">The sequence shown here is derived from an EMBL/GenBank/DDBJ whole genome shotgun (WGS) entry which is preliminary data.</text>
</comment>
<organism evidence="1 2">
    <name type="scientific">Nonomuraea rosea</name>
    <dbReference type="NCBI Taxonomy" id="638574"/>
    <lineage>
        <taxon>Bacteria</taxon>
        <taxon>Bacillati</taxon>
        <taxon>Actinomycetota</taxon>
        <taxon>Actinomycetes</taxon>
        <taxon>Streptosporangiales</taxon>
        <taxon>Streptosporangiaceae</taxon>
        <taxon>Nonomuraea</taxon>
    </lineage>
</organism>
<evidence type="ECO:0000313" key="2">
    <source>
        <dbReference type="Proteomes" id="UP001500630"/>
    </source>
</evidence>
<sequence length="264" mass="28893">MLECVKLFADDPMSRPLTYPGRIPAASGVLLDDAYVPLRATAGRPPEEWRAGEEALGSLLARLACHPLDARHLVVAVGSNAAPSQIRRKFLDHGVRPVVPMTLADVRGIAPGVSAHVSRWGYVPAAPLETPGETSSLYVLWLDESQLAALDLTEPNYHRRPLDHPVAIDGERLAPAFAYTGRHGLLADAAGRPLRLTPQRALIQSLLDESPALRHLCGDTADAFVSNVVNEEVRAAVYRFFQDERRATHGREQSRQADKVEPRD</sequence>
<keyword evidence="2" id="KW-1185">Reference proteome</keyword>
<dbReference type="Proteomes" id="UP001500630">
    <property type="component" value="Unassembled WGS sequence"/>
</dbReference>
<name>A0ABP6YFD3_9ACTN</name>
<reference evidence="2" key="1">
    <citation type="journal article" date="2019" name="Int. J. Syst. Evol. Microbiol.">
        <title>The Global Catalogue of Microorganisms (GCM) 10K type strain sequencing project: providing services to taxonomists for standard genome sequencing and annotation.</title>
        <authorList>
            <consortium name="The Broad Institute Genomics Platform"/>
            <consortium name="The Broad Institute Genome Sequencing Center for Infectious Disease"/>
            <person name="Wu L."/>
            <person name="Ma J."/>
        </authorList>
    </citation>
    <scope>NUCLEOTIDE SEQUENCE [LARGE SCALE GENOMIC DNA]</scope>
    <source>
        <strain evidence="2">JCM 17326</strain>
    </source>
</reference>